<dbReference type="AlphaFoldDB" id="A0A821Q3T4"/>
<name>A0A821Q3T4_9NEOP</name>
<evidence type="ECO:0000259" key="2">
    <source>
        <dbReference type="PROSITE" id="PS50053"/>
    </source>
</evidence>
<comment type="caution">
    <text evidence="3">The sequence shown here is derived from an EMBL/GenBank/DDBJ whole genome shotgun (WGS) entry which is preliminary data.</text>
</comment>
<feature type="region of interest" description="Disordered" evidence="1">
    <location>
        <begin position="1"/>
        <end position="21"/>
    </location>
</feature>
<evidence type="ECO:0000313" key="3">
    <source>
        <dbReference type="EMBL" id="CAF4818959.1"/>
    </source>
</evidence>
<dbReference type="OrthoDB" id="447637at2759"/>
<dbReference type="PROSITE" id="PS50053">
    <property type="entry name" value="UBIQUITIN_2"/>
    <property type="match status" value="1"/>
</dbReference>
<accession>A0A821Q3T4</accession>
<dbReference type="EMBL" id="CAJOBZ010000008">
    <property type="protein sequence ID" value="CAF4818959.1"/>
    <property type="molecule type" value="Genomic_DNA"/>
</dbReference>
<dbReference type="SUPFAM" id="SSF54236">
    <property type="entry name" value="Ubiquitin-like"/>
    <property type="match status" value="1"/>
</dbReference>
<sequence>MAVPIPEDDEPASKRPRTEDALEPEMSWLAKHSGNITVQVSLPQAPERSEWRLDGRVLSFPVTLSSTVADLKNNLQRATNMPIAKQKLHYEGLFFKDTNSLAYYNVSPGAVIQLQVKERGGRKK</sequence>
<evidence type="ECO:0000256" key="1">
    <source>
        <dbReference type="SAM" id="MobiDB-lite"/>
    </source>
</evidence>
<dbReference type="Pfam" id="PF00240">
    <property type="entry name" value="ubiquitin"/>
    <property type="match status" value="1"/>
</dbReference>
<feature type="compositionally biased region" description="Basic and acidic residues" evidence="1">
    <location>
        <begin position="11"/>
        <end position="20"/>
    </location>
</feature>
<reference evidence="3" key="1">
    <citation type="submission" date="2021-02" db="EMBL/GenBank/DDBJ databases">
        <authorList>
            <person name="Steward A R."/>
        </authorList>
    </citation>
    <scope>NUCLEOTIDE SEQUENCE</scope>
</reference>
<gene>
    <name evidence="3" type="ORF">PMACD_LOCUS4479</name>
</gene>
<keyword evidence="4" id="KW-1185">Reference proteome</keyword>
<organism evidence="3 4">
    <name type="scientific">Pieris macdunnoughi</name>
    <dbReference type="NCBI Taxonomy" id="345717"/>
    <lineage>
        <taxon>Eukaryota</taxon>
        <taxon>Metazoa</taxon>
        <taxon>Ecdysozoa</taxon>
        <taxon>Arthropoda</taxon>
        <taxon>Hexapoda</taxon>
        <taxon>Insecta</taxon>
        <taxon>Pterygota</taxon>
        <taxon>Neoptera</taxon>
        <taxon>Endopterygota</taxon>
        <taxon>Lepidoptera</taxon>
        <taxon>Glossata</taxon>
        <taxon>Ditrysia</taxon>
        <taxon>Papilionoidea</taxon>
        <taxon>Pieridae</taxon>
        <taxon>Pierinae</taxon>
        <taxon>Pieris</taxon>
    </lineage>
</organism>
<dbReference type="Gene3D" id="3.10.20.90">
    <property type="entry name" value="Phosphatidylinositol 3-kinase Catalytic Subunit, Chain A, domain 1"/>
    <property type="match status" value="1"/>
</dbReference>
<dbReference type="InterPro" id="IPR029071">
    <property type="entry name" value="Ubiquitin-like_domsf"/>
</dbReference>
<evidence type="ECO:0000313" key="4">
    <source>
        <dbReference type="Proteomes" id="UP000663880"/>
    </source>
</evidence>
<protein>
    <recommendedName>
        <fullName evidence="2">Ubiquitin-like domain-containing protein</fullName>
    </recommendedName>
</protein>
<feature type="compositionally biased region" description="Acidic residues" evidence="1">
    <location>
        <begin position="1"/>
        <end position="10"/>
    </location>
</feature>
<feature type="domain" description="Ubiquitin-like" evidence="2">
    <location>
        <begin position="36"/>
        <end position="121"/>
    </location>
</feature>
<dbReference type="InterPro" id="IPR000626">
    <property type="entry name" value="Ubiquitin-like_dom"/>
</dbReference>
<proteinExistence type="predicted"/>
<dbReference type="Proteomes" id="UP000663880">
    <property type="component" value="Unassembled WGS sequence"/>
</dbReference>
<dbReference type="CDD" id="cd01800">
    <property type="entry name" value="Ubl_SF3a120"/>
    <property type="match status" value="1"/>
</dbReference>
<dbReference type="SMART" id="SM00213">
    <property type="entry name" value="UBQ"/>
    <property type="match status" value="1"/>
</dbReference>
<dbReference type="InterPro" id="IPR035563">
    <property type="entry name" value="SF3As1_ubi"/>
</dbReference>